<dbReference type="PANTHER" id="PTHR10997:SF9">
    <property type="entry name" value="IMPORTIN-9"/>
    <property type="match status" value="1"/>
</dbReference>
<sequence length="1040" mass="114739">MEDQLISLLNDVAHASAEPQSQTKRQQAEIELQRTRANPAFPTALVNIASHASIDVAVRQLALTTLNKFIARNWGQDEDRAEEPMIDIPDATRDTLRNALLQLALNDEGDKKIKALTSYSVGKIASYDFPERWPHLLPALFAVIPSGTDAQIYGGLKILSDVIDESLSEDQFFSMAREIVKAVTQVAFDENRRPSLRAQAVSIFRGCFDLMDIVKEDHPTDVKAFADEALKQWFPFFLQVLKTPLPDAPAAGPGDLRQPEPWNGVISIKIQSVKTLLKIKNVFSNLMTPQSVDLFSTVWSELKTLQTPYENLYINNATQGRMEDSDALPFTLDYLVVEELDFLNQCFRAPPVVAELARQLEQSATSGESSWMVEVMSMLASYSRIGSEEQGMWDIDCSLYLVEETSASANYTARIAASDLLIKLGEWYSQKTVDAVFAYTQTLFSGDKAPWKTQEASLFLFSMLLSDFHDMDKSIPSHITEAYLALVDYSINQSEEPYLRARGYLLGGNLTRAVQTPAALLDRTIACITTEGEEVVQLSCIKALEYFMRSGRVPADRQVPMLNAISQYMQDKDPDDLEAYEELVVTLAETIRLAINLDARVAIQAQDVQSVDLLFHIAKYASSNFQALMLVGEAFEDIVRSLSDSASYAALCAKVLPTLIAAFNTAAVTENDPLVTTAVELLTVLIEHGSEPLPAGFVAATLPKLNKVLMDSNEGEVLRPGSEAVKYLLQHDHHQVFAWNEGGKSGLEVCLRIIDRLLGSSIEDNSASEVGGLAVELVEKAGNERLGPFLPKLLEAVATRLASAEAAQFIQSLILVFARLSLTGAHDVVEFLSQIQINNESGLQVVMSKWLENSVNFAGYDEIRQNVIALSKLYSLNDPRLSQIQVRGELLPSNDEGKIMTRSRAKANPDKYTIVPATLKILKVLIEELLSASGANNASTTAAAAAAAAREFEDEANDDDGWEDDPDTLDLSFGSTKDDLLSFIEASGNRQRDDETQASLTEFFLRAPREDVANFKEWYGLLNAEDQGKLNELAQSAGHA</sequence>
<dbReference type="Pfam" id="PF25018">
    <property type="entry name" value="HEAT_IPO9_c"/>
    <property type="match status" value="1"/>
</dbReference>
<dbReference type="SUPFAM" id="SSF48371">
    <property type="entry name" value="ARM repeat"/>
    <property type="match status" value="1"/>
</dbReference>
<evidence type="ECO:0000256" key="2">
    <source>
        <dbReference type="ARBA" id="ARBA00022448"/>
    </source>
</evidence>
<dbReference type="OMA" id="NPDQYTI"/>
<dbReference type="GeneID" id="9536373"/>
<gene>
    <name evidence="7" type="ORF">VDBG_01362</name>
</gene>
<evidence type="ECO:0000259" key="6">
    <source>
        <dbReference type="PROSITE" id="PS50166"/>
    </source>
</evidence>
<dbReference type="InterPro" id="IPR056840">
    <property type="entry name" value="HEAT_IPO9_central"/>
</dbReference>
<dbReference type="AlphaFoldDB" id="C9S7N6"/>
<organism evidence="8">
    <name type="scientific">Verticillium alfalfae (strain VaMs.102 / ATCC MYA-4576 / FGSC 10136)</name>
    <name type="common">Verticillium wilt of alfalfa</name>
    <name type="synonym">Verticillium albo-atrum</name>
    <dbReference type="NCBI Taxonomy" id="526221"/>
    <lineage>
        <taxon>Eukaryota</taxon>
        <taxon>Fungi</taxon>
        <taxon>Dikarya</taxon>
        <taxon>Ascomycota</taxon>
        <taxon>Pezizomycotina</taxon>
        <taxon>Sordariomycetes</taxon>
        <taxon>Hypocreomycetidae</taxon>
        <taxon>Glomerellales</taxon>
        <taxon>Plectosphaerellaceae</taxon>
        <taxon>Verticillium</taxon>
    </lineage>
</organism>
<dbReference type="PANTHER" id="PTHR10997">
    <property type="entry name" value="IMPORTIN-7, 8, 11"/>
    <property type="match status" value="1"/>
</dbReference>
<feature type="region of interest" description="Disordered" evidence="5">
    <location>
        <begin position="949"/>
        <end position="969"/>
    </location>
</feature>
<dbReference type="RefSeq" id="XP_003009679.1">
    <property type="nucleotide sequence ID" value="XM_003009633.1"/>
</dbReference>
<dbReference type="GO" id="GO:0031267">
    <property type="term" value="F:small GTPase binding"/>
    <property type="evidence" value="ECO:0007669"/>
    <property type="project" value="InterPro"/>
</dbReference>
<comment type="subcellular location">
    <subcellularLocation>
        <location evidence="1">Nucleus</location>
    </subcellularLocation>
</comment>
<dbReference type="eggNOG" id="KOG2274">
    <property type="taxonomic scope" value="Eukaryota"/>
</dbReference>
<dbReference type="GO" id="GO:0005829">
    <property type="term" value="C:cytosol"/>
    <property type="evidence" value="ECO:0007669"/>
    <property type="project" value="TreeGrafter"/>
</dbReference>
<dbReference type="Gene3D" id="1.25.10.10">
    <property type="entry name" value="Leucine-rich Repeat Variant"/>
    <property type="match status" value="1"/>
</dbReference>
<keyword evidence="3" id="KW-0653">Protein transport</keyword>
<evidence type="ECO:0000256" key="1">
    <source>
        <dbReference type="ARBA" id="ARBA00004123"/>
    </source>
</evidence>
<dbReference type="KEGG" id="val:VDBG_01362"/>
<evidence type="ECO:0000256" key="4">
    <source>
        <dbReference type="ARBA" id="ARBA00023242"/>
    </source>
</evidence>
<evidence type="ECO:0000313" key="8">
    <source>
        <dbReference type="Proteomes" id="UP000008698"/>
    </source>
</evidence>
<dbReference type="InterPro" id="IPR001494">
    <property type="entry name" value="Importin-beta_N"/>
</dbReference>
<dbReference type="SMART" id="SM00913">
    <property type="entry name" value="IBN_N"/>
    <property type="match status" value="1"/>
</dbReference>
<dbReference type="InterPro" id="IPR016024">
    <property type="entry name" value="ARM-type_fold"/>
</dbReference>
<dbReference type="Proteomes" id="UP000008698">
    <property type="component" value="Unassembled WGS sequence"/>
</dbReference>
<feature type="domain" description="Importin N-terminal" evidence="6">
    <location>
        <begin position="28"/>
        <end position="106"/>
    </location>
</feature>
<dbReference type="InterPro" id="IPR011989">
    <property type="entry name" value="ARM-like"/>
</dbReference>
<evidence type="ECO:0000313" key="7">
    <source>
        <dbReference type="EMBL" id="EEY15253.1"/>
    </source>
</evidence>
<dbReference type="EMBL" id="DS985214">
    <property type="protein sequence ID" value="EEY15253.1"/>
    <property type="molecule type" value="Genomic_DNA"/>
</dbReference>
<dbReference type="OrthoDB" id="431626at2759"/>
<dbReference type="Pfam" id="PF03810">
    <property type="entry name" value="IBN_N"/>
    <property type="match status" value="1"/>
</dbReference>
<dbReference type="GO" id="GO:0006606">
    <property type="term" value="P:protein import into nucleus"/>
    <property type="evidence" value="ECO:0007669"/>
    <property type="project" value="TreeGrafter"/>
</dbReference>
<keyword evidence="4" id="KW-0539">Nucleus</keyword>
<dbReference type="HOGENOM" id="CLU_008920_1_1_1"/>
<accession>C9S7N6</accession>
<proteinExistence type="predicted"/>
<dbReference type="PROSITE" id="PS50166">
    <property type="entry name" value="IMPORTIN_B_NT"/>
    <property type="match status" value="1"/>
</dbReference>
<dbReference type="STRING" id="526221.C9S7N6"/>
<dbReference type="GO" id="GO:0005635">
    <property type="term" value="C:nuclear envelope"/>
    <property type="evidence" value="ECO:0007669"/>
    <property type="project" value="TreeGrafter"/>
</dbReference>
<name>C9S7N6_VERA1</name>
<keyword evidence="8" id="KW-1185">Reference proteome</keyword>
<keyword evidence="2" id="KW-0813">Transport</keyword>
<protein>
    <submittedName>
        <fullName evidence="7">KapG</fullName>
    </submittedName>
</protein>
<reference evidence="8" key="1">
    <citation type="journal article" date="2011" name="PLoS Pathog.">
        <title>Comparative genomics yields insights into niche adaptation of plant vascular wilt pathogens.</title>
        <authorList>
            <person name="Klosterman S.J."/>
            <person name="Subbarao K.V."/>
            <person name="Kang S."/>
            <person name="Veronese P."/>
            <person name="Gold S.E."/>
            <person name="Thomma B.P.H.J."/>
            <person name="Chen Z."/>
            <person name="Henrissat B."/>
            <person name="Lee Y.-H."/>
            <person name="Park J."/>
            <person name="Garcia-Pedrajas M.D."/>
            <person name="Barbara D.J."/>
            <person name="Anchieta A."/>
            <person name="de Jonge R."/>
            <person name="Santhanam P."/>
            <person name="Maruthachalam K."/>
            <person name="Atallah Z."/>
            <person name="Amyotte S.G."/>
            <person name="Paz Z."/>
            <person name="Inderbitzin P."/>
            <person name="Hayes R.J."/>
            <person name="Heiman D.I."/>
            <person name="Young S."/>
            <person name="Zeng Q."/>
            <person name="Engels R."/>
            <person name="Galagan J."/>
            <person name="Cuomo C.A."/>
            <person name="Dobinson K.F."/>
            <person name="Ma L.-J."/>
        </authorList>
    </citation>
    <scope>NUCLEOTIDE SEQUENCE [LARGE SCALE GENOMIC DNA]</scope>
    <source>
        <strain evidence="8">VaMs.102 / ATCC MYA-4576 / FGSC 10136</strain>
    </source>
</reference>
<feature type="compositionally biased region" description="Acidic residues" evidence="5">
    <location>
        <begin position="952"/>
        <end position="968"/>
    </location>
</feature>
<evidence type="ECO:0000256" key="5">
    <source>
        <dbReference type="SAM" id="MobiDB-lite"/>
    </source>
</evidence>
<evidence type="ECO:0000256" key="3">
    <source>
        <dbReference type="ARBA" id="ARBA00022927"/>
    </source>
</evidence>